<dbReference type="EC" id="2.4.1.12" evidence="7"/>
<feature type="domain" description="Glycosyltransferase 2-like" evidence="9">
    <location>
        <begin position="143"/>
        <end position="331"/>
    </location>
</feature>
<dbReference type="Pfam" id="PF00535">
    <property type="entry name" value="Glycos_transf_2"/>
    <property type="match status" value="1"/>
</dbReference>
<evidence type="ECO:0000313" key="10">
    <source>
        <dbReference type="EMBL" id="SFL56259.1"/>
    </source>
</evidence>
<feature type="transmembrane region" description="Helical" evidence="7">
    <location>
        <begin position="94"/>
        <end position="120"/>
    </location>
</feature>
<dbReference type="Proteomes" id="UP000198804">
    <property type="component" value="Unassembled WGS sequence"/>
</dbReference>
<comment type="cofactor">
    <cofactor evidence="7">
        <name>Mg(2+)</name>
        <dbReference type="ChEBI" id="CHEBI:18420"/>
    </cofactor>
</comment>
<keyword evidence="4 7" id="KW-0812">Transmembrane</keyword>
<evidence type="ECO:0000256" key="7">
    <source>
        <dbReference type="RuleBase" id="RU365020"/>
    </source>
</evidence>
<keyword evidence="3 7" id="KW-0808">Transferase</keyword>
<dbReference type="PANTHER" id="PTHR43867:SF2">
    <property type="entry name" value="CELLULOSE SYNTHASE CATALYTIC SUBUNIT A [UDP-FORMING]"/>
    <property type="match status" value="1"/>
</dbReference>
<feature type="transmembrane region" description="Helical" evidence="7">
    <location>
        <begin position="65"/>
        <end position="82"/>
    </location>
</feature>
<feature type="region of interest" description="Disordered" evidence="8">
    <location>
        <begin position="847"/>
        <end position="879"/>
    </location>
</feature>
<dbReference type="Pfam" id="PF03552">
    <property type="entry name" value="Cellulose_synt"/>
    <property type="match status" value="1"/>
</dbReference>
<protein>
    <recommendedName>
        <fullName evidence="7">Cellulose synthase catalytic subunit [UDP-forming]</fullName>
        <ecNumber evidence="7">2.4.1.12</ecNumber>
    </recommendedName>
</protein>
<dbReference type="AlphaFoldDB" id="A0A1I4IPB7"/>
<comment type="function">
    <text evidence="7">Catalytic subunit of cellulose synthase. It polymerizes uridine 5'-diphosphate glucose to cellulose.</text>
</comment>
<keyword evidence="7" id="KW-0997">Cell inner membrane</keyword>
<evidence type="ECO:0000256" key="5">
    <source>
        <dbReference type="ARBA" id="ARBA00022989"/>
    </source>
</evidence>
<dbReference type="PRINTS" id="PR01439">
    <property type="entry name" value="CELLSNTHASEA"/>
</dbReference>
<dbReference type="NCBIfam" id="TIGR03030">
    <property type="entry name" value="CelA"/>
    <property type="match status" value="1"/>
</dbReference>
<feature type="transmembrane region" description="Helical" evidence="7">
    <location>
        <begin position="39"/>
        <end position="58"/>
    </location>
</feature>
<dbReference type="InterPro" id="IPR050321">
    <property type="entry name" value="Glycosyltr_2/OpgH_subfam"/>
</dbReference>
<comment type="catalytic activity">
    <reaction evidence="7">
        <text>[(1-&gt;4)-beta-D-glucosyl](n) + UDP-alpha-D-glucose = [(1-&gt;4)-beta-D-glucosyl](n+1) + UDP + H(+)</text>
        <dbReference type="Rhea" id="RHEA:19929"/>
        <dbReference type="Rhea" id="RHEA-COMP:10033"/>
        <dbReference type="Rhea" id="RHEA-COMP:10034"/>
        <dbReference type="ChEBI" id="CHEBI:15378"/>
        <dbReference type="ChEBI" id="CHEBI:18246"/>
        <dbReference type="ChEBI" id="CHEBI:58223"/>
        <dbReference type="ChEBI" id="CHEBI:58885"/>
        <dbReference type="EC" id="2.4.1.12"/>
    </reaction>
</comment>
<keyword evidence="5 7" id="KW-1133">Transmembrane helix</keyword>
<dbReference type="InterPro" id="IPR005150">
    <property type="entry name" value="Cellulose_synth"/>
</dbReference>
<organism evidence="10 11">
    <name type="scientific">Methylorubrum salsuginis</name>
    <dbReference type="NCBI Taxonomy" id="414703"/>
    <lineage>
        <taxon>Bacteria</taxon>
        <taxon>Pseudomonadati</taxon>
        <taxon>Pseudomonadota</taxon>
        <taxon>Alphaproteobacteria</taxon>
        <taxon>Hyphomicrobiales</taxon>
        <taxon>Methylobacteriaceae</taxon>
        <taxon>Methylorubrum</taxon>
    </lineage>
</organism>
<sequence length="879" mass="94186">MATPASTAPRRNLALTWAAWGVSAALALALVAQPVASNAQLALFAAACGGMLALWLLCPPRGLPRMAFIALAMLVVGRYLYWRLAGTLPALDDPVGLGLGLVLLAAELYCVLILTVSLIVNADPLERPAATLLPEAALPTVDVFVPSYNEPADILALTLAAARQLEYPAERVTVWLLDDGGTDQKCADPDPARAAAARERRASLQTLCADLGVRYLARQRNEHAKAGNLNAGLAAATGELVLVLDADHAPFRPFLRETVGLFSADPKLFLVQTPHVFLNPDPIERNLRTFGRMPSENEMFYGLTQRGLDKWNASFFCGSAALLRRSALDEVGGFSGVTITEDCETAFELHARGWTSAFVDKPLIAGLQPDTFADFIGQRARWCQGMFQILILKNPLTKPGLGAIQRLSYLSSMAFWFFPLPRLIFMLAPLLHIFFDVKIFVASIDEAVAFTATYVVANMMMQNYLYGRLRWPWVSELYEYVQGVYLIRSIASVLISPRKPHFNVTNKGAGLDGDRLSSLAGPYFAIFGLLAAGCATAAWRYLYEPGVTSLMLVVGLWCLFNLVIAGAALGVVAERRRSETHASLPTARCARLDLGGEVIAVTVERAAAETCLLRRRDGAAWGARAPASGILTLKPVPGRPVPAPLTVACPSGTGDRLTVTVEALTPAAAFTLADLIYGDPAPLRAFLAGRRRHENLLTGSLRLLGWGLTEPVRAAAYAVAALRHRTADALPLAPAAAPAEVLVAERETPQAPAPATLPVEPHIAPHAIRQADATAAPPVPFTAEAWREAVEALSKQEALPAGMVVTGFEPAEWRACIAALAAAERRIEAGRHTSATASPAAAILTVPDAHPVPEAHPTPELPSERRDPASRGAAMRRVA</sequence>
<accession>A0A1I4IPB7</accession>
<evidence type="ECO:0000256" key="4">
    <source>
        <dbReference type="ARBA" id="ARBA00022692"/>
    </source>
</evidence>
<dbReference type="STRING" id="414703.SAMN04488125_1184"/>
<evidence type="ECO:0000259" key="9">
    <source>
        <dbReference type="Pfam" id="PF00535"/>
    </source>
</evidence>
<dbReference type="UniPathway" id="UPA00694"/>
<keyword evidence="11" id="KW-1185">Reference proteome</keyword>
<feature type="transmembrane region" description="Helical" evidence="7">
    <location>
        <begin position="447"/>
        <end position="466"/>
    </location>
</feature>
<feature type="transmembrane region" description="Helical" evidence="7">
    <location>
        <begin position="414"/>
        <end position="435"/>
    </location>
</feature>
<evidence type="ECO:0000256" key="2">
    <source>
        <dbReference type="ARBA" id="ARBA00022676"/>
    </source>
</evidence>
<dbReference type="GO" id="GO:0016760">
    <property type="term" value="F:cellulose synthase (UDP-forming) activity"/>
    <property type="evidence" value="ECO:0007669"/>
    <property type="project" value="UniProtKB-EC"/>
</dbReference>
<feature type="transmembrane region" description="Helical" evidence="7">
    <location>
        <begin position="523"/>
        <end position="543"/>
    </location>
</feature>
<keyword evidence="7" id="KW-0135">Cellulose biosynthesis</keyword>
<dbReference type="RefSeq" id="WP_091949819.1">
    <property type="nucleotide sequence ID" value="NZ_FOSV01000018.1"/>
</dbReference>
<dbReference type="GO" id="GO:0005886">
    <property type="term" value="C:plasma membrane"/>
    <property type="evidence" value="ECO:0007669"/>
    <property type="project" value="UniProtKB-SubCell"/>
</dbReference>
<keyword evidence="6 7" id="KW-0472">Membrane</keyword>
<evidence type="ECO:0000313" key="11">
    <source>
        <dbReference type="Proteomes" id="UP000198804"/>
    </source>
</evidence>
<keyword evidence="2 7" id="KW-0328">Glycosyltransferase</keyword>
<proteinExistence type="predicted"/>
<dbReference type="GO" id="GO:0012505">
    <property type="term" value="C:endomembrane system"/>
    <property type="evidence" value="ECO:0007669"/>
    <property type="project" value="UniProtKB-SubCell"/>
</dbReference>
<evidence type="ECO:0000256" key="6">
    <source>
        <dbReference type="ARBA" id="ARBA00023136"/>
    </source>
</evidence>
<evidence type="ECO:0000256" key="3">
    <source>
        <dbReference type="ARBA" id="ARBA00022679"/>
    </source>
</evidence>
<comment type="pathway">
    <text evidence="7">Glycan metabolism; bacterial cellulose biosynthesis.</text>
</comment>
<dbReference type="InterPro" id="IPR029044">
    <property type="entry name" value="Nucleotide-diphossugar_trans"/>
</dbReference>
<comment type="subcellular location">
    <subcellularLocation>
        <location evidence="7">Cell inner membrane</location>
    </subcellularLocation>
    <subcellularLocation>
        <location evidence="1">Endomembrane system</location>
        <topology evidence="1">Multi-pass membrane protein</topology>
    </subcellularLocation>
</comment>
<dbReference type="GO" id="GO:0006011">
    <property type="term" value="P:UDP-alpha-D-glucose metabolic process"/>
    <property type="evidence" value="ECO:0007669"/>
    <property type="project" value="InterPro"/>
</dbReference>
<dbReference type="SUPFAM" id="SSF53448">
    <property type="entry name" value="Nucleotide-diphospho-sugar transferases"/>
    <property type="match status" value="1"/>
</dbReference>
<reference evidence="11" key="1">
    <citation type="submission" date="2016-10" db="EMBL/GenBank/DDBJ databases">
        <authorList>
            <person name="Varghese N."/>
            <person name="Submissions S."/>
        </authorList>
    </citation>
    <scope>NUCLEOTIDE SEQUENCE [LARGE SCALE GENOMIC DNA]</scope>
    <source>
        <strain evidence="11">CGMCC 1.6474</strain>
    </source>
</reference>
<dbReference type="GO" id="GO:0035438">
    <property type="term" value="F:cyclic-di-GMP binding"/>
    <property type="evidence" value="ECO:0007669"/>
    <property type="project" value="InterPro"/>
</dbReference>
<dbReference type="InterPro" id="IPR003919">
    <property type="entry name" value="Cell_synth_A"/>
</dbReference>
<dbReference type="EMBL" id="FOSV01000018">
    <property type="protein sequence ID" value="SFL56259.1"/>
    <property type="molecule type" value="Genomic_DNA"/>
</dbReference>
<dbReference type="PANTHER" id="PTHR43867">
    <property type="entry name" value="CELLULOSE SYNTHASE CATALYTIC SUBUNIT A [UDP-FORMING]"/>
    <property type="match status" value="1"/>
</dbReference>
<dbReference type="CDD" id="cd06421">
    <property type="entry name" value="CESA_CelA_like"/>
    <property type="match status" value="1"/>
</dbReference>
<feature type="transmembrane region" description="Helical" evidence="7">
    <location>
        <begin position="549"/>
        <end position="573"/>
    </location>
</feature>
<gene>
    <name evidence="10" type="ORF">SAMN04488125_1184</name>
</gene>
<dbReference type="GO" id="GO:0030244">
    <property type="term" value="P:cellulose biosynthetic process"/>
    <property type="evidence" value="ECO:0007669"/>
    <property type="project" value="UniProtKB-KW"/>
</dbReference>
<keyword evidence="7" id="KW-0973">c-di-GMP</keyword>
<name>A0A1I4IPB7_9HYPH</name>
<evidence type="ECO:0000256" key="1">
    <source>
        <dbReference type="ARBA" id="ARBA00004127"/>
    </source>
</evidence>
<dbReference type="Gene3D" id="3.90.550.10">
    <property type="entry name" value="Spore Coat Polysaccharide Biosynthesis Protein SpsA, Chain A"/>
    <property type="match status" value="1"/>
</dbReference>
<dbReference type="InterPro" id="IPR001173">
    <property type="entry name" value="Glyco_trans_2-like"/>
</dbReference>
<evidence type="ECO:0000256" key="8">
    <source>
        <dbReference type="SAM" id="MobiDB-lite"/>
    </source>
</evidence>
<keyword evidence="7" id="KW-1003">Cell membrane</keyword>